<dbReference type="PANTHER" id="PTHR42765:SF1">
    <property type="entry name" value="ISOLEUCINE--TRNA LIGASE, MITOCHONDRIAL"/>
    <property type="match status" value="1"/>
</dbReference>
<dbReference type="GO" id="GO:0006428">
    <property type="term" value="P:isoleucyl-tRNA aminoacylation"/>
    <property type="evidence" value="ECO:0007669"/>
    <property type="project" value="TreeGrafter"/>
</dbReference>
<reference evidence="2 3" key="2">
    <citation type="journal article" date="2018" name="New Phytol.">
        <title>High intraspecific genome diversity in the model arbuscular mycorrhizal symbiont Rhizophagus irregularis.</title>
        <authorList>
            <person name="Chen E.C.H."/>
            <person name="Morin E."/>
            <person name="Beaudet D."/>
            <person name="Noel J."/>
            <person name="Yildirir G."/>
            <person name="Ndikumana S."/>
            <person name="Charron P."/>
            <person name="St-Onge C."/>
            <person name="Giorgi J."/>
            <person name="Kruger M."/>
            <person name="Marton T."/>
            <person name="Ropars J."/>
            <person name="Grigoriev I.V."/>
            <person name="Hainaut M."/>
            <person name="Henrissat B."/>
            <person name="Roux C."/>
            <person name="Martin F."/>
            <person name="Corradi N."/>
        </authorList>
    </citation>
    <scope>NUCLEOTIDE SEQUENCE [LARGE SCALE GENOMIC DNA]</scope>
    <source>
        <strain evidence="2 3">DAOM 197198</strain>
    </source>
</reference>
<organism evidence="2 3">
    <name type="scientific">Rhizophagus irregularis (strain DAOM 181602 / DAOM 197198 / MUCL 43194)</name>
    <name type="common">Arbuscular mycorrhizal fungus</name>
    <name type="synonym">Glomus intraradices</name>
    <dbReference type="NCBI Taxonomy" id="747089"/>
    <lineage>
        <taxon>Eukaryota</taxon>
        <taxon>Fungi</taxon>
        <taxon>Fungi incertae sedis</taxon>
        <taxon>Mucoromycota</taxon>
        <taxon>Glomeromycotina</taxon>
        <taxon>Glomeromycetes</taxon>
        <taxon>Glomerales</taxon>
        <taxon>Glomeraceae</taxon>
        <taxon>Rhizophagus</taxon>
    </lineage>
</organism>
<dbReference type="GO" id="GO:0032543">
    <property type="term" value="P:mitochondrial translation"/>
    <property type="evidence" value="ECO:0007669"/>
    <property type="project" value="TreeGrafter"/>
</dbReference>
<keyword evidence="1" id="KW-1133">Transmembrane helix</keyword>
<accession>A0A2P4Q2N9</accession>
<dbReference type="EMBL" id="AUPC02000102">
    <property type="protein sequence ID" value="POG71919.1"/>
    <property type="molecule type" value="Genomic_DNA"/>
</dbReference>
<proteinExistence type="predicted"/>
<comment type="caution">
    <text evidence="2">The sequence shown here is derived from an EMBL/GenBank/DDBJ whole genome shotgun (WGS) entry which is preliminary data.</text>
</comment>
<dbReference type="AlphaFoldDB" id="A0A2P4Q2N9"/>
<dbReference type="Gene3D" id="1.10.730.20">
    <property type="match status" value="1"/>
</dbReference>
<dbReference type="InterPro" id="IPR009080">
    <property type="entry name" value="tRNAsynth_Ia_anticodon-bd"/>
</dbReference>
<dbReference type="PANTHER" id="PTHR42765">
    <property type="entry name" value="SOLEUCYL-TRNA SYNTHETASE"/>
    <property type="match status" value="1"/>
</dbReference>
<keyword evidence="3" id="KW-1185">Reference proteome</keyword>
<dbReference type="Proteomes" id="UP000018888">
    <property type="component" value="Unassembled WGS sequence"/>
</dbReference>
<protein>
    <submittedName>
        <fullName evidence="2">Uncharacterized protein</fullName>
    </submittedName>
</protein>
<keyword evidence="1" id="KW-0812">Transmembrane</keyword>
<reference evidence="2 3" key="1">
    <citation type="journal article" date="2013" name="Proc. Natl. Acad. Sci. U.S.A.">
        <title>Genome of an arbuscular mycorrhizal fungus provides insight into the oldest plant symbiosis.</title>
        <authorList>
            <person name="Tisserant E."/>
            <person name="Malbreil M."/>
            <person name="Kuo A."/>
            <person name="Kohler A."/>
            <person name="Symeonidi A."/>
            <person name="Balestrini R."/>
            <person name="Charron P."/>
            <person name="Duensing N."/>
            <person name="Frei Dit Frey N."/>
            <person name="Gianinazzi-Pearson V."/>
            <person name="Gilbert L.B."/>
            <person name="Handa Y."/>
            <person name="Herr J.R."/>
            <person name="Hijri M."/>
            <person name="Koul R."/>
            <person name="Kawaguchi M."/>
            <person name="Krajinski F."/>
            <person name="Lammers P.J."/>
            <person name="Masclaux F.G."/>
            <person name="Murat C."/>
            <person name="Morin E."/>
            <person name="Ndikumana S."/>
            <person name="Pagni M."/>
            <person name="Petitpierre D."/>
            <person name="Requena N."/>
            <person name="Rosikiewicz P."/>
            <person name="Riley R."/>
            <person name="Saito K."/>
            <person name="San Clemente H."/>
            <person name="Shapiro H."/>
            <person name="van Tuinen D."/>
            <person name="Becard G."/>
            <person name="Bonfante P."/>
            <person name="Paszkowski U."/>
            <person name="Shachar-Hill Y.Y."/>
            <person name="Tuskan G.A."/>
            <person name="Young P.W."/>
            <person name="Sanders I.R."/>
            <person name="Henrissat B."/>
            <person name="Rensing S.A."/>
            <person name="Grigoriev I.V."/>
            <person name="Corradi N."/>
            <person name="Roux C."/>
            <person name="Martin F."/>
        </authorList>
    </citation>
    <scope>NUCLEOTIDE SEQUENCE [LARGE SCALE GENOMIC DNA]</scope>
    <source>
        <strain evidence="2 3">DAOM 197198</strain>
    </source>
</reference>
<sequence>MSQVGKNIQKYRSTVRFILAIQALNILPNVLLSAFYFDIKMDYMLIIIITGQCRRNVLTVLYHFCILQNKFYDNYKNIGHKEYYSVFKLGWYDWYNEKWNNQPLQQEWNTLKHLRSEVNQLLETARKDKLIKSSLEINVELYVNSLELLHLLQNHDLKSIFTTSDATISSASLFKCPRCLQTEGELCKRCENVIETNK</sequence>
<gene>
    <name evidence="2" type="ORF">GLOIN_2v1601375</name>
</gene>
<evidence type="ECO:0000313" key="3">
    <source>
        <dbReference type="Proteomes" id="UP000018888"/>
    </source>
</evidence>
<evidence type="ECO:0000256" key="1">
    <source>
        <dbReference type="SAM" id="Phobius"/>
    </source>
</evidence>
<dbReference type="VEuPathDB" id="FungiDB:RhiirFUN_010082"/>
<dbReference type="GO" id="GO:0005739">
    <property type="term" value="C:mitochondrion"/>
    <property type="evidence" value="ECO:0007669"/>
    <property type="project" value="TreeGrafter"/>
</dbReference>
<name>A0A2P4Q2N9_RHIID</name>
<dbReference type="GO" id="GO:0004822">
    <property type="term" value="F:isoleucine-tRNA ligase activity"/>
    <property type="evidence" value="ECO:0007669"/>
    <property type="project" value="TreeGrafter"/>
</dbReference>
<feature type="transmembrane region" description="Helical" evidence="1">
    <location>
        <begin position="17"/>
        <end position="37"/>
    </location>
</feature>
<dbReference type="GO" id="GO:0005524">
    <property type="term" value="F:ATP binding"/>
    <property type="evidence" value="ECO:0007669"/>
    <property type="project" value="InterPro"/>
</dbReference>
<dbReference type="InterPro" id="IPR050081">
    <property type="entry name" value="Ile-tRNA_ligase"/>
</dbReference>
<keyword evidence="1" id="KW-0472">Membrane</keyword>
<evidence type="ECO:0000313" key="2">
    <source>
        <dbReference type="EMBL" id="POG71919.1"/>
    </source>
</evidence>
<dbReference type="SUPFAM" id="SSF47323">
    <property type="entry name" value="Anticodon-binding domain of a subclass of class I aminoacyl-tRNA synthetases"/>
    <property type="match status" value="1"/>
</dbReference>